<gene>
    <name evidence="2" type="ORF">ACFQHK_06375</name>
</gene>
<feature type="region of interest" description="Disordered" evidence="1">
    <location>
        <begin position="347"/>
        <end position="368"/>
    </location>
</feature>
<dbReference type="InterPro" id="IPR007152">
    <property type="entry name" value="DUF354"/>
</dbReference>
<evidence type="ECO:0000256" key="1">
    <source>
        <dbReference type="SAM" id="MobiDB-lite"/>
    </source>
</evidence>
<reference evidence="2 3" key="1">
    <citation type="journal article" date="2019" name="Int. J. Syst. Evol. Microbiol.">
        <title>The Global Catalogue of Microorganisms (GCM) 10K type strain sequencing project: providing services to taxonomists for standard genome sequencing and annotation.</title>
        <authorList>
            <consortium name="The Broad Institute Genomics Platform"/>
            <consortium name="The Broad Institute Genome Sequencing Center for Infectious Disease"/>
            <person name="Wu L."/>
            <person name="Ma J."/>
        </authorList>
    </citation>
    <scope>NUCLEOTIDE SEQUENCE [LARGE SCALE GENOMIC DNA]</scope>
    <source>
        <strain evidence="2 3">PSRA2</strain>
    </source>
</reference>
<dbReference type="RefSeq" id="WP_304447825.1">
    <property type="nucleotide sequence ID" value="NZ_JARRAH010000001.1"/>
</dbReference>
<protein>
    <submittedName>
        <fullName evidence="2">DUF354 domain-containing protein</fullName>
    </submittedName>
</protein>
<accession>A0ABD5UD76</accession>
<dbReference type="Pfam" id="PF04007">
    <property type="entry name" value="DUF354"/>
    <property type="match status" value="1"/>
</dbReference>
<dbReference type="AlphaFoldDB" id="A0ABD5UD76"/>
<dbReference type="EMBL" id="JBHSXM010000001">
    <property type="protein sequence ID" value="MFC6836131.1"/>
    <property type="molecule type" value="Genomic_DNA"/>
</dbReference>
<dbReference type="SUPFAM" id="SSF53756">
    <property type="entry name" value="UDP-Glycosyltransferase/glycogen phosphorylase"/>
    <property type="match status" value="1"/>
</dbReference>
<dbReference type="PANTHER" id="PTHR39662:SF1">
    <property type="entry name" value="DUF354 DOMAIN-CONTAINING PROTEIN"/>
    <property type="match status" value="1"/>
</dbReference>
<evidence type="ECO:0000313" key="3">
    <source>
        <dbReference type="Proteomes" id="UP001596406"/>
    </source>
</evidence>
<evidence type="ECO:0000313" key="2">
    <source>
        <dbReference type="EMBL" id="MFC6836131.1"/>
    </source>
</evidence>
<name>A0ABD5UD76_9EURY</name>
<keyword evidence="3" id="KW-1185">Reference proteome</keyword>
<comment type="caution">
    <text evidence="2">The sequence shown here is derived from an EMBL/GenBank/DDBJ whole genome shotgun (WGS) entry which is preliminary data.</text>
</comment>
<dbReference type="PIRSF" id="PIRSF005357">
    <property type="entry name" value="UCP005357"/>
    <property type="match status" value="1"/>
</dbReference>
<dbReference type="Proteomes" id="UP001596406">
    <property type="component" value="Unassembled WGS sequence"/>
</dbReference>
<sequence length="368" mass="40424">MRVLFDVTHPAHVHLFRHAIAILRAGDHDVRVTSRRKDLTTELLDAYDIAHVPLSTRGEGVVSLGAEWLAREARLFARGWRFGPDVVVSHLNPAAAHLAALTGARGVVFNDQEVAGPVARGTYPFVAVVCTPERFTQDLGSKHRRYRGFHELAYLHPDRFTPRPDLLRAHGVAPNGRFFVCRFVSMDAHHDVGQEGISPAAKRRLVEYLATKGTVFVSSEGNRGLEGVDGAAATPVPPSDVHHLLAFADLYVGDSGTMATEAAVLGTPALRCSSFVGPDDMSNFVELETEYGLLVNVADESSLFSELHRLTDDLDATGWAWRERRCRLLAEKIDVTAFVVETILGEGDPRRGERTEPATVGGRREDHE</sequence>
<dbReference type="PANTHER" id="PTHR39662">
    <property type="entry name" value="DUF354 DOMAIN-CONTAINING PROTEIN-RELATED"/>
    <property type="match status" value="1"/>
</dbReference>
<proteinExistence type="predicted"/>
<organism evidence="2 3">
    <name type="scientific">Halomarina ordinaria</name>
    <dbReference type="NCBI Taxonomy" id="3033939"/>
    <lineage>
        <taxon>Archaea</taxon>
        <taxon>Methanobacteriati</taxon>
        <taxon>Methanobacteriota</taxon>
        <taxon>Stenosarchaea group</taxon>
        <taxon>Halobacteria</taxon>
        <taxon>Halobacteriales</taxon>
        <taxon>Natronomonadaceae</taxon>
        <taxon>Halomarina</taxon>
    </lineage>
</organism>